<dbReference type="Pfam" id="PF03797">
    <property type="entry name" value="Autotransporter"/>
    <property type="match status" value="1"/>
</dbReference>
<dbReference type="RefSeq" id="WP_043948595.1">
    <property type="nucleotide sequence ID" value="NZ_HG966617.1"/>
</dbReference>
<evidence type="ECO:0000313" key="3">
    <source>
        <dbReference type="Proteomes" id="UP000032160"/>
    </source>
</evidence>
<dbReference type="STRING" id="1458461.BN1012_Phect2368"/>
<evidence type="ECO:0000313" key="2">
    <source>
        <dbReference type="EMBL" id="CDO60581.1"/>
    </source>
</evidence>
<organism evidence="2 3">
    <name type="scientific">Candidatus Phaeomarinibacter ectocarpi</name>
    <dbReference type="NCBI Taxonomy" id="1458461"/>
    <lineage>
        <taxon>Bacteria</taxon>
        <taxon>Pseudomonadati</taxon>
        <taxon>Pseudomonadota</taxon>
        <taxon>Alphaproteobacteria</taxon>
        <taxon>Hyphomicrobiales</taxon>
        <taxon>Parvibaculaceae</taxon>
        <taxon>Candidatus Phaeomarinibacter</taxon>
    </lineage>
</organism>
<name>X5MNY1_9HYPH</name>
<sequence>MAKRNRSKQQPAAAVTTATQALHASAYAYYSAAHTTSGDGRLSNGTKRLLSAALLSSTSLLAIGTLGTSSAHAQAAPACNTVGTTVTCSGNAGDATQLLFANDLNVTADNTFVQDTSGRAGTGTYSNAGVRLTMGSRGTVTNNGQITTGQDGTNFASQHGIITNTTETAKAYNTGTISVIGSGAVMGTRTAGVAAVSTGGIATSVNQAGGTVNVNGAYANGILANGDTATARNYGTVQGAVTNPVGVYASATGTATASNAGTITLTGDGPGIGVGASGATVNVTNTGSVTTSGANVAGLFGRSVTARTTNITNSGTVTAASGTGSGIYGVGPTVNITNTASGTVTGGGVGVVAVAQNTLVGMAYTGGTATVTNAGTINGGVTSYNPGGRPAMIATPNTFIVNNNGGTINGSIRSNVNSIANITNNGGTVGDNTTAIATGSSNGDQVTITGTGNVINGTIEDGNTFGGYSSGNILTFSQTDTVRLTQGRATAYGGGGFISVQAFDEVRFTAGTTEFVGSNTFLSTNNRAPYSVETAVTVGPGATFKVSGGTTTFGRADEGIVFGGTLNATGAGTQRATVEVPAGGRLNFTGDVTFGDKGRFKVGIAGQNNAGYLQGNNVTFNAGSEIYADLTRGIELTDGQGIKVANATNTLTDNGAAVYDNSALVNFTKSVVGNDLFLIPQRGVRAVPATGTNRGSSNALNIAAAIDAFIDTAPTDNPIVQFLAQFPVAEQEQRLAQLVQDTLPEESGATGSASVVSTDMVIDLIMERLSGGGFNVVDSGQGNGQTGVAAGDMFLGTDANLALWGRVGGSFAEFTPSGVNGFDSNTYAVSIGIDGDITPEIRFGLAGFYSDTDVDENGSNPNSGQQIEGLGVLAYASWRPKDWYVNGTVGYGHNQYKSQRTAAGAVHTASFNGTQLMSRVEAGRIFQFDEGALDITPHVGLRANKLWLDGYTEGGPVATTVNSQNITSVRAVAGVGARYTFEYDNGSRFLPEGYIRGLQELADPSQPITGSVVGGGQFVSTPTERDDFSYAVGAGFTYEFTDVFSVRLLYDGEFQDDYREDSVTAAIRVEF</sequence>
<dbReference type="Gene3D" id="2.40.128.130">
    <property type="entry name" value="Autotransporter beta-domain"/>
    <property type="match status" value="1"/>
</dbReference>
<dbReference type="EMBL" id="HG966617">
    <property type="protein sequence ID" value="CDO60581.1"/>
    <property type="molecule type" value="Genomic_DNA"/>
</dbReference>
<reference evidence="2 3" key="1">
    <citation type="journal article" date="2014" name="Front. Genet.">
        <title>Genome and metabolic network of "Candidatus Phaeomarinobacter ectocarpi" Ec32, a new candidate genus of Alphaproteobacteria frequently associated with brown algae.</title>
        <authorList>
            <person name="Dittami S.M."/>
            <person name="Barbeyron T."/>
            <person name="Boyen C."/>
            <person name="Cambefort J."/>
            <person name="Collet G."/>
            <person name="Delage L."/>
            <person name="Gobet A."/>
            <person name="Groisillier A."/>
            <person name="Leblanc C."/>
            <person name="Michel G."/>
            <person name="Scornet D."/>
            <person name="Siegel A."/>
            <person name="Tapia J.E."/>
            <person name="Tonon T."/>
        </authorList>
    </citation>
    <scope>NUCLEOTIDE SEQUENCE [LARGE SCALE GENOMIC DNA]</scope>
    <source>
        <strain evidence="2 3">Ec32</strain>
    </source>
</reference>
<dbReference type="SUPFAM" id="SSF103515">
    <property type="entry name" value="Autotransporter"/>
    <property type="match status" value="1"/>
</dbReference>
<dbReference type="PROSITE" id="PS51208">
    <property type="entry name" value="AUTOTRANSPORTER"/>
    <property type="match status" value="1"/>
</dbReference>
<dbReference type="SMART" id="SM00869">
    <property type="entry name" value="Autotransporter"/>
    <property type="match status" value="1"/>
</dbReference>
<protein>
    <submittedName>
        <fullName evidence="2">Putative autotransporter protein</fullName>
    </submittedName>
</protein>
<dbReference type="Proteomes" id="UP000032160">
    <property type="component" value="Chromosome I"/>
</dbReference>
<dbReference type="InterPro" id="IPR005546">
    <property type="entry name" value="Autotransporte_beta"/>
</dbReference>
<gene>
    <name evidence="2" type="ORF">BN1012_Phect2368</name>
</gene>
<dbReference type="InterPro" id="IPR036709">
    <property type="entry name" value="Autotransporte_beta_dom_sf"/>
</dbReference>
<evidence type="ECO:0000259" key="1">
    <source>
        <dbReference type="PROSITE" id="PS51208"/>
    </source>
</evidence>
<proteinExistence type="predicted"/>
<accession>X5MNY1</accession>
<dbReference type="AlphaFoldDB" id="X5MNY1"/>
<dbReference type="HOGENOM" id="CLU_287546_0_0_5"/>
<dbReference type="KEGG" id="pect:BN1012_Phect2368"/>
<feature type="domain" description="Autotransporter" evidence="1">
    <location>
        <begin position="796"/>
        <end position="1071"/>
    </location>
</feature>
<keyword evidence="3" id="KW-1185">Reference proteome</keyword>